<sequence>MPPLCPQETLSSLQSMSEDCLFITVYAPRLTTRTSPKRMPLIAWVHGGSFIQGGSTNYGLDGSFLAHQNGMVVVVIQYRLGLLGFLKTSASQTQTSLSGNYAVKDVMMALSFIKEIAPAFGADRQSLTLAGQSSGADMIKTLLVIESAAELFDQAILHSSPLNYGDQSINTADKIGAMALSLFNQSSDSLRNLPVERILEVQTDLMAQIPQAIPGVAFSEPFRPVIDNTLIKNDFIYAINHPQNSSLFVKNRNIILTTVRDEAAPTISSAFNDLTSSQQLPVAIESALGTAASSRFVDIQASGVYSRELRMEAFFDHNETKALKDTLSVFGTDYIWRCANQQVAVNLTRNYPSSNGKGFVWLAEFDLGIPYTSSQAIPYCRGKVCHEDDILPLFGIPSDYNMTISFSERKLMAEVGRRWGAFVTDGSPNSKGYINWPPVSSDKRLNMLRLGGICSKIDETQRPWACSEAVGLWGRKVPFDAQIYT</sequence>
<gene>
    <name evidence="2" type="ORF">O181_078639</name>
</gene>
<dbReference type="Proteomes" id="UP000765509">
    <property type="component" value="Unassembled WGS sequence"/>
</dbReference>
<name>A0A9Q3FHB0_9BASI</name>
<accession>A0A9Q3FHB0</accession>
<dbReference type="AlphaFoldDB" id="A0A9Q3FHB0"/>
<proteinExistence type="predicted"/>
<evidence type="ECO:0000259" key="1">
    <source>
        <dbReference type="Pfam" id="PF00135"/>
    </source>
</evidence>
<dbReference type="EMBL" id="AVOT02043498">
    <property type="protein sequence ID" value="MBW0538924.1"/>
    <property type="molecule type" value="Genomic_DNA"/>
</dbReference>
<evidence type="ECO:0000313" key="3">
    <source>
        <dbReference type="Proteomes" id="UP000765509"/>
    </source>
</evidence>
<dbReference type="InterPro" id="IPR002018">
    <property type="entry name" value="CarbesteraseB"/>
</dbReference>
<dbReference type="PANTHER" id="PTHR45570:SF1">
    <property type="entry name" value="CARBOXYLIC ESTER HYDROLASE"/>
    <property type="match status" value="1"/>
</dbReference>
<dbReference type="OrthoDB" id="408631at2759"/>
<dbReference type="Pfam" id="PF00135">
    <property type="entry name" value="COesterase"/>
    <property type="match status" value="1"/>
</dbReference>
<dbReference type="Gene3D" id="3.40.50.1820">
    <property type="entry name" value="alpha/beta hydrolase"/>
    <property type="match status" value="1"/>
</dbReference>
<reference evidence="2" key="1">
    <citation type="submission" date="2021-03" db="EMBL/GenBank/DDBJ databases">
        <title>Draft genome sequence of rust myrtle Austropuccinia psidii MF-1, a brazilian biotype.</title>
        <authorList>
            <person name="Quecine M.C."/>
            <person name="Pachon D.M.R."/>
            <person name="Bonatelli M.L."/>
            <person name="Correr F.H."/>
            <person name="Franceschini L.M."/>
            <person name="Leite T.F."/>
            <person name="Margarido G.R.A."/>
            <person name="Almeida C.A."/>
            <person name="Ferrarezi J.A."/>
            <person name="Labate C.A."/>
        </authorList>
    </citation>
    <scope>NUCLEOTIDE SEQUENCE</scope>
    <source>
        <strain evidence="2">MF-1</strain>
    </source>
</reference>
<feature type="domain" description="Carboxylesterase type B" evidence="1">
    <location>
        <begin position="3"/>
        <end position="450"/>
    </location>
</feature>
<dbReference type="PANTHER" id="PTHR45570">
    <property type="entry name" value="CARBOXYLIC ESTER HYDROLASE"/>
    <property type="match status" value="1"/>
</dbReference>
<dbReference type="InterPro" id="IPR029058">
    <property type="entry name" value="AB_hydrolase_fold"/>
</dbReference>
<keyword evidence="3" id="KW-1185">Reference proteome</keyword>
<organism evidence="2 3">
    <name type="scientific">Austropuccinia psidii MF-1</name>
    <dbReference type="NCBI Taxonomy" id="1389203"/>
    <lineage>
        <taxon>Eukaryota</taxon>
        <taxon>Fungi</taxon>
        <taxon>Dikarya</taxon>
        <taxon>Basidiomycota</taxon>
        <taxon>Pucciniomycotina</taxon>
        <taxon>Pucciniomycetes</taxon>
        <taxon>Pucciniales</taxon>
        <taxon>Sphaerophragmiaceae</taxon>
        <taxon>Austropuccinia</taxon>
    </lineage>
</organism>
<protein>
    <recommendedName>
        <fullName evidence="1">Carboxylesterase type B domain-containing protein</fullName>
    </recommendedName>
</protein>
<comment type="caution">
    <text evidence="2">The sequence shown here is derived from an EMBL/GenBank/DDBJ whole genome shotgun (WGS) entry which is preliminary data.</text>
</comment>
<dbReference type="SUPFAM" id="SSF53474">
    <property type="entry name" value="alpha/beta-Hydrolases"/>
    <property type="match status" value="1"/>
</dbReference>
<evidence type="ECO:0000313" key="2">
    <source>
        <dbReference type="EMBL" id="MBW0538924.1"/>
    </source>
</evidence>